<reference evidence="1 2" key="1">
    <citation type="submission" date="2020-10" db="EMBL/GenBank/DDBJ databases">
        <title>Sequencing the genomes of 1000 actinobacteria strains.</title>
        <authorList>
            <person name="Klenk H.-P."/>
        </authorList>
    </citation>
    <scope>NUCLEOTIDE SEQUENCE [LARGE SCALE GENOMIC DNA]</scope>
    <source>
        <strain evidence="1 2">DSM 43748</strain>
    </source>
</reference>
<comment type="caution">
    <text evidence="1">The sequence shown here is derived from an EMBL/GenBank/DDBJ whole genome shotgun (WGS) entry which is preliminary data.</text>
</comment>
<dbReference type="Proteomes" id="UP000661607">
    <property type="component" value="Unassembled WGS sequence"/>
</dbReference>
<keyword evidence="2" id="KW-1185">Reference proteome</keyword>
<accession>A0ABR9KK85</accession>
<proteinExistence type="predicted"/>
<organism evidence="1 2">
    <name type="scientific">Nonomuraea africana</name>
    <dbReference type="NCBI Taxonomy" id="46171"/>
    <lineage>
        <taxon>Bacteria</taxon>
        <taxon>Bacillati</taxon>
        <taxon>Actinomycetota</taxon>
        <taxon>Actinomycetes</taxon>
        <taxon>Streptosporangiales</taxon>
        <taxon>Streptosporangiaceae</taxon>
        <taxon>Nonomuraea</taxon>
    </lineage>
</organism>
<sequence length="74" mass="7987">MAPREAGLLVAGSRVRLGQLGERRAPQPGSHDWREACCQEARRTAVATATCRLRDILDQVGDKWSPSVTARSGG</sequence>
<name>A0ABR9KK85_9ACTN</name>
<dbReference type="EMBL" id="JADBEF010000001">
    <property type="protein sequence ID" value="MBE1561957.1"/>
    <property type="molecule type" value="Genomic_DNA"/>
</dbReference>
<evidence type="ECO:0000313" key="1">
    <source>
        <dbReference type="EMBL" id="MBE1561957.1"/>
    </source>
</evidence>
<evidence type="ECO:0000313" key="2">
    <source>
        <dbReference type="Proteomes" id="UP000661607"/>
    </source>
</evidence>
<protein>
    <submittedName>
        <fullName evidence="1">Uncharacterized protein</fullName>
    </submittedName>
</protein>
<gene>
    <name evidence="1" type="ORF">H4W81_004736</name>
</gene>
<dbReference type="RefSeq" id="WP_192776789.1">
    <property type="nucleotide sequence ID" value="NZ_BAAASY010000030.1"/>
</dbReference>